<evidence type="ECO:0000256" key="2">
    <source>
        <dbReference type="ARBA" id="ARBA00022485"/>
    </source>
</evidence>
<dbReference type="PANTHER" id="PTHR43076">
    <property type="entry name" value="FO SYNTHASE (COFH)"/>
    <property type="match status" value="1"/>
</dbReference>
<dbReference type="EMBL" id="WEGK01000014">
    <property type="protein sequence ID" value="MQY22693.1"/>
    <property type="molecule type" value="Genomic_DNA"/>
</dbReference>
<dbReference type="GO" id="GO:0051539">
    <property type="term" value="F:4 iron, 4 sulfur cluster binding"/>
    <property type="evidence" value="ECO:0007669"/>
    <property type="project" value="UniProtKB-KW"/>
</dbReference>
<gene>
    <name evidence="8" type="primary">fbiC_2</name>
    <name evidence="8" type="ORF">NRB20_58150</name>
</gene>
<dbReference type="CDD" id="cd00945">
    <property type="entry name" value="Aldolase_Class_I"/>
    <property type="match status" value="1"/>
</dbReference>
<dbReference type="GO" id="GO:0044689">
    <property type="term" value="F:7,8-didemethyl-8-hydroxy-5-deazariboflavin synthase activity"/>
    <property type="evidence" value="ECO:0007669"/>
    <property type="project" value="TreeGrafter"/>
</dbReference>
<keyword evidence="4" id="KW-0479">Metal-binding</keyword>
<protein>
    <submittedName>
        <fullName evidence="8">FO synthase</fullName>
        <ecNumber evidence="8">2.5.1.147</ecNumber>
    </submittedName>
</protein>
<feature type="domain" description="Radical SAM core" evidence="7">
    <location>
        <begin position="64"/>
        <end position="296"/>
    </location>
</feature>
<accession>A0A7K0DA89</accession>
<dbReference type="InterPro" id="IPR013785">
    <property type="entry name" value="Aldolase_TIM"/>
</dbReference>
<name>A0A7K0DA89_9NOCA</name>
<keyword evidence="8" id="KW-0808">Transferase</keyword>
<dbReference type="EC" id="2.5.1.147" evidence="8"/>
<dbReference type="AlphaFoldDB" id="A0A7K0DA89"/>
<evidence type="ECO:0000256" key="1">
    <source>
        <dbReference type="ARBA" id="ARBA00001966"/>
    </source>
</evidence>
<dbReference type="InterPro" id="IPR007197">
    <property type="entry name" value="rSAM"/>
</dbReference>
<dbReference type="Proteomes" id="UP000438448">
    <property type="component" value="Unassembled WGS sequence"/>
</dbReference>
<keyword evidence="9" id="KW-1185">Reference proteome</keyword>
<reference evidence="8 9" key="1">
    <citation type="submission" date="2019-10" db="EMBL/GenBank/DDBJ databases">
        <title>Nocardia macrotermitis sp. nov. and Nocardia aurantia sp. nov., isolated from the gut of fungus growing-termite Macrotermes natalensis.</title>
        <authorList>
            <person name="Benndorf R."/>
            <person name="Schwitalla J."/>
            <person name="Martin K."/>
            <person name="De Beer W."/>
            <person name="Kaster A.-K."/>
            <person name="Vollmers J."/>
            <person name="Poulsen M."/>
            <person name="Beemelmanns C."/>
        </authorList>
    </citation>
    <scope>NUCLEOTIDE SEQUENCE [LARGE SCALE GENOMIC DNA]</scope>
    <source>
        <strain evidence="8 9">RB20</strain>
    </source>
</reference>
<dbReference type="PANTHER" id="PTHR43076:SF1">
    <property type="entry name" value="LIPOYL SYNTHASE 2"/>
    <property type="match status" value="1"/>
</dbReference>
<dbReference type="PIRSF" id="PIRSF004762">
    <property type="entry name" value="CHP00423"/>
    <property type="match status" value="1"/>
</dbReference>
<organism evidence="8 9">
    <name type="scientific">Nocardia macrotermitis</name>
    <dbReference type="NCBI Taxonomy" id="2585198"/>
    <lineage>
        <taxon>Bacteria</taxon>
        <taxon>Bacillati</taxon>
        <taxon>Actinomycetota</taxon>
        <taxon>Actinomycetes</taxon>
        <taxon>Mycobacteriales</taxon>
        <taxon>Nocardiaceae</taxon>
        <taxon>Nocardia</taxon>
    </lineage>
</organism>
<evidence type="ECO:0000313" key="8">
    <source>
        <dbReference type="EMBL" id="MQY22693.1"/>
    </source>
</evidence>
<evidence type="ECO:0000256" key="4">
    <source>
        <dbReference type="ARBA" id="ARBA00022723"/>
    </source>
</evidence>
<sequence>MGGGMVGVVGDVVVAGSGLPDAGLVRKWLDEAADAPADLPDEGYIALLGADGPELEELCRAADRLRRQAVGDVLTYAVNRNLDTAAVAGTGAPARARLTALVAEARELGATEICMQGPLPADTDDDYLALIETIAAAGPIHLHAFRVPELLDGAARRNLPLPDFLAAARAAGLGSVPGTAARILDDEVRARMLGGPDLPVRRWTEVIEAAHRAGLFSTSTMVYGHIETPAQQLAHLRLIAEIQDRTGGFHEFIAMPFTPGPVSPGVGALPGPTWRQTRAVHAVARLLLHGRIANIQAAWPKFGFDAALSLLRGGANDLGGLLLDGALAPDSFAEAGITLTTREVERAAHTLGRTVRQRTTGYADV</sequence>
<keyword evidence="6" id="KW-0411">Iron-sulfur</keyword>
<comment type="cofactor">
    <cofactor evidence="1">
        <name>[4Fe-4S] cluster</name>
        <dbReference type="ChEBI" id="CHEBI:49883"/>
    </cofactor>
</comment>
<keyword evidence="5" id="KW-0408">Iron</keyword>
<dbReference type="SUPFAM" id="SSF102114">
    <property type="entry name" value="Radical SAM enzymes"/>
    <property type="match status" value="1"/>
</dbReference>
<dbReference type="InterPro" id="IPR034405">
    <property type="entry name" value="F420"/>
</dbReference>
<dbReference type="GO" id="GO:0046872">
    <property type="term" value="F:metal ion binding"/>
    <property type="evidence" value="ECO:0007669"/>
    <property type="project" value="UniProtKB-KW"/>
</dbReference>
<evidence type="ECO:0000256" key="3">
    <source>
        <dbReference type="ARBA" id="ARBA00022691"/>
    </source>
</evidence>
<dbReference type="GO" id="GO:0141093">
    <property type="term" value="F:5-amino-6-(D-ribitylamino)uracil--L-tyrosine 4-hydroxyphenyl transferase activity"/>
    <property type="evidence" value="ECO:0007669"/>
    <property type="project" value="UniProtKB-EC"/>
</dbReference>
<evidence type="ECO:0000313" key="9">
    <source>
        <dbReference type="Proteomes" id="UP000438448"/>
    </source>
</evidence>
<evidence type="ECO:0000256" key="5">
    <source>
        <dbReference type="ARBA" id="ARBA00023004"/>
    </source>
</evidence>
<comment type="caution">
    <text evidence="8">The sequence shown here is derived from an EMBL/GenBank/DDBJ whole genome shotgun (WGS) entry which is preliminary data.</text>
</comment>
<dbReference type="InterPro" id="IPR058240">
    <property type="entry name" value="rSAM_sf"/>
</dbReference>
<evidence type="ECO:0000256" key="6">
    <source>
        <dbReference type="ARBA" id="ARBA00023014"/>
    </source>
</evidence>
<keyword evidence="3" id="KW-0949">S-adenosyl-L-methionine</keyword>
<dbReference type="Gene3D" id="3.20.20.70">
    <property type="entry name" value="Aldolase class I"/>
    <property type="match status" value="1"/>
</dbReference>
<dbReference type="PROSITE" id="PS51918">
    <property type="entry name" value="RADICAL_SAM"/>
    <property type="match status" value="1"/>
</dbReference>
<evidence type="ECO:0000259" key="7">
    <source>
        <dbReference type="PROSITE" id="PS51918"/>
    </source>
</evidence>
<proteinExistence type="predicted"/>
<keyword evidence="2" id="KW-0004">4Fe-4S</keyword>